<sequence>MPDGVYLGFDFGYKRIGVAVGQTVTLSARPLPTLTAKQGIPDWNLVARLVEQWQPQALIVGLPTCIDGSEQYTTPLARHFAKQLKKRFSLPVHLVDERLTTVEARAQLFAEGGYRKLKQSQIDSTAACIILEQWLQYPH</sequence>
<evidence type="ECO:0000256" key="4">
    <source>
        <dbReference type="ARBA" id="ARBA00022801"/>
    </source>
</evidence>
<dbReference type="PATRIC" id="fig|448.7.peg.517"/>
<dbReference type="Proteomes" id="UP000054773">
    <property type="component" value="Unassembled WGS sequence"/>
</dbReference>
<dbReference type="PANTHER" id="PTHR33317">
    <property type="entry name" value="POLYNUCLEOTIDYL TRANSFERASE, RIBONUCLEASE H-LIKE SUPERFAMILY PROTEIN"/>
    <property type="match status" value="1"/>
</dbReference>
<comment type="subcellular location">
    <subcellularLocation>
        <location evidence="5">Cytoplasm</location>
    </subcellularLocation>
</comment>
<dbReference type="InterPro" id="IPR037027">
    <property type="entry name" value="YqgF/RNaseH-like_dom_sf"/>
</dbReference>
<proteinExistence type="inferred from homology"/>
<keyword evidence="8" id="KW-1185">Reference proteome</keyword>
<evidence type="ECO:0000256" key="2">
    <source>
        <dbReference type="ARBA" id="ARBA00022517"/>
    </source>
</evidence>
<evidence type="ECO:0000313" key="7">
    <source>
        <dbReference type="EMBL" id="KTC99598.1"/>
    </source>
</evidence>
<keyword evidence="3 5" id="KW-0540">Nuclease</keyword>
<organism evidence="7 8">
    <name type="scientific">Legionella erythra</name>
    <dbReference type="NCBI Taxonomy" id="448"/>
    <lineage>
        <taxon>Bacteria</taxon>
        <taxon>Pseudomonadati</taxon>
        <taxon>Pseudomonadota</taxon>
        <taxon>Gammaproteobacteria</taxon>
        <taxon>Legionellales</taxon>
        <taxon>Legionellaceae</taxon>
        <taxon>Legionella</taxon>
    </lineage>
</organism>
<comment type="similarity">
    <text evidence="5">Belongs to the YqgF HJR family.</text>
</comment>
<keyword evidence="4 5" id="KW-0378">Hydrolase</keyword>
<evidence type="ECO:0000256" key="5">
    <source>
        <dbReference type="HAMAP-Rule" id="MF_00651"/>
    </source>
</evidence>
<dbReference type="HAMAP" id="MF_00651">
    <property type="entry name" value="Nuclease_YqgF"/>
    <property type="match status" value="1"/>
</dbReference>
<reference evidence="7 8" key="1">
    <citation type="submission" date="2015-11" db="EMBL/GenBank/DDBJ databases">
        <title>Genomic analysis of 38 Legionella species identifies large and diverse effector repertoires.</title>
        <authorList>
            <person name="Burstein D."/>
            <person name="Amaro F."/>
            <person name="Zusman T."/>
            <person name="Lifshitz Z."/>
            <person name="Cohen O."/>
            <person name="Gilbert J.A."/>
            <person name="Pupko T."/>
            <person name="Shuman H.A."/>
            <person name="Segal G."/>
        </authorList>
    </citation>
    <scope>NUCLEOTIDE SEQUENCE [LARGE SCALE GENOMIC DNA]</scope>
    <source>
        <strain evidence="7 8">SE-32A-C8</strain>
    </source>
</reference>
<evidence type="ECO:0000313" key="8">
    <source>
        <dbReference type="Proteomes" id="UP000054773"/>
    </source>
</evidence>
<feature type="domain" description="YqgF/RNase H-like" evidence="6">
    <location>
        <begin position="4"/>
        <end position="104"/>
    </location>
</feature>
<comment type="function">
    <text evidence="5">Could be a nuclease involved in processing of the 5'-end of pre-16S rRNA.</text>
</comment>
<comment type="caution">
    <text evidence="7">The sequence shown here is derived from an EMBL/GenBank/DDBJ whole genome shotgun (WGS) entry which is preliminary data.</text>
</comment>
<dbReference type="GO" id="GO:0004518">
    <property type="term" value="F:nuclease activity"/>
    <property type="evidence" value="ECO:0007669"/>
    <property type="project" value="UniProtKB-KW"/>
</dbReference>
<dbReference type="OrthoDB" id="9796140at2"/>
<dbReference type="AlphaFoldDB" id="A0A0W0TVS8"/>
<dbReference type="GO" id="GO:0005829">
    <property type="term" value="C:cytosol"/>
    <property type="evidence" value="ECO:0007669"/>
    <property type="project" value="TreeGrafter"/>
</dbReference>
<dbReference type="Gene3D" id="3.30.420.140">
    <property type="entry name" value="YqgF/RNase H-like domain"/>
    <property type="match status" value="1"/>
</dbReference>
<protein>
    <recommendedName>
        <fullName evidence="5">Putative pre-16S rRNA nuclease</fullName>
        <ecNumber evidence="5">3.1.-.-</ecNumber>
    </recommendedName>
</protein>
<name>A0A0W0TVS8_LEGER</name>
<dbReference type="EMBL" id="LNYA01000003">
    <property type="protein sequence ID" value="KTC99598.1"/>
    <property type="molecule type" value="Genomic_DNA"/>
</dbReference>
<dbReference type="PANTHER" id="PTHR33317:SF4">
    <property type="entry name" value="POLYNUCLEOTIDYL TRANSFERASE, RIBONUCLEASE H-LIKE SUPERFAMILY PROTEIN"/>
    <property type="match status" value="1"/>
</dbReference>
<gene>
    <name evidence="7" type="primary">yqgF</name>
    <name evidence="7" type="ORF">Lery_0499</name>
</gene>
<dbReference type="InterPro" id="IPR012337">
    <property type="entry name" value="RNaseH-like_sf"/>
</dbReference>
<dbReference type="CDD" id="cd16964">
    <property type="entry name" value="YqgF"/>
    <property type="match status" value="1"/>
</dbReference>
<dbReference type="SMART" id="SM00732">
    <property type="entry name" value="YqgFc"/>
    <property type="match status" value="1"/>
</dbReference>
<dbReference type="SUPFAM" id="SSF53098">
    <property type="entry name" value="Ribonuclease H-like"/>
    <property type="match status" value="1"/>
</dbReference>
<dbReference type="InterPro" id="IPR006641">
    <property type="entry name" value="YqgF/RNaseH-like_dom"/>
</dbReference>
<dbReference type="GO" id="GO:0016788">
    <property type="term" value="F:hydrolase activity, acting on ester bonds"/>
    <property type="evidence" value="ECO:0007669"/>
    <property type="project" value="UniProtKB-UniRule"/>
</dbReference>
<dbReference type="EC" id="3.1.-.-" evidence="5"/>
<dbReference type="STRING" id="448.Lery_0499"/>
<dbReference type="Pfam" id="PF03652">
    <property type="entry name" value="RuvX"/>
    <property type="match status" value="1"/>
</dbReference>
<evidence type="ECO:0000256" key="3">
    <source>
        <dbReference type="ARBA" id="ARBA00022722"/>
    </source>
</evidence>
<evidence type="ECO:0000259" key="6">
    <source>
        <dbReference type="SMART" id="SM00732"/>
    </source>
</evidence>
<dbReference type="RefSeq" id="WP_058525669.1">
    <property type="nucleotide sequence ID" value="NZ_CAAAHY010000001.1"/>
</dbReference>
<keyword evidence="2 5" id="KW-0690">Ribosome biogenesis</keyword>
<dbReference type="GO" id="GO:0000967">
    <property type="term" value="P:rRNA 5'-end processing"/>
    <property type="evidence" value="ECO:0007669"/>
    <property type="project" value="UniProtKB-UniRule"/>
</dbReference>
<evidence type="ECO:0000256" key="1">
    <source>
        <dbReference type="ARBA" id="ARBA00022490"/>
    </source>
</evidence>
<keyword evidence="1 5" id="KW-0963">Cytoplasm</keyword>
<dbReference type="InterPro" id="IPR005227">
    <property type="entry name" value="YqgF"/>
</dbReference>
<accession>A0A0W0TVS8</accession>
<dbReference type="NCBIfam" id="TIGR00250">
    <property type="entry name" value="RNAse_H_YqgF"/>
    <property type="match status" value="1"/>
</dbReference>